<dbReference type="EMBL" id="AP025730">
    <property type="protein sequence ID" value="BDI04635.1"/>
    <property type="molecule type" value="Genomic_DNA"/>
</dbReference>
<feature type="domain" description="Methyl-accepting transducer" evidence="4">
    <location>
        <begin position="174"/>
        <end position="251"/>
    </location>
</feature>
<reference evidence="5" key="1">
    <citation type="submission" date="2022-04" db="EMBL/GenBank/DDBJ databases">
        <title>Whole genome sequence of Sphaerotilus sp. FB-5.</title>
        <authorList>
            <person name="Takeda M."/>
            <person name="Narihara S."/>
            <person name="Akimoto M."/>
            <person name="Akimoto R."/>
            <person name="Nishiyashiki S."/>
            <person name="Murakami T."/>
        </authorList>
    </citation>
    <scope>NUCLEOTIDE SEQUENCE</scope>
    <source>
        <strain evidence="5">FB-5</strain>
    </source>
</reference>
<dbReference type="InterPro" id="IPR004089">
    <property type="entry name" value="MCPsignal_dom"/>
</dbReference>
<evidence type="ECO:0000256" key="3">
    <source>
        <dbReference type="SAM" id="MobiDB-lite"/>
    </source>
</evidence>
<dbReference type="Pfam" id="PF00015">
    <property type="entry name" value="MCPsignal"/>
    <property type="match status" value="1"/>
</dbReference>
<evidence type="ECO:0000256" key="1">
    <source>
        <dbReference type="ARBA" id="ARBA00023224"/>
    </source>
</evidence>
<organism evidence="5 6">
    <name type="scientific">Sphaerotilus microaerophilus</name>
    <dbReference type="NCBI Taxonomy" id="2914710"/>
    <lineage>
        <taxon>Bacteria</taxon>
        <taxon>Pseudomonadati</taxon>
        <taxon>Pseudomonadota</taxon>
        <taxon>Betaproteobacteria</taxon>
        <taxon>Burkholderiales</taxon>
        <taxon>Sphaerotilaceae</taxon>
        <taxon>Sphaerotilus</taxon>
    </lineage>
</organism>
<evidence type="ECO:0000259" key="4">
    <source>
        <dbReference type="PROSITE" id="PS50111"/>
    </source>
</evidence>
<protein>
    <recommendedName>
        <fullName evidence="4">Methyl-accepting transducer domain-containing protein</fullName>
    </recommendedName>
</protein>
<dbReference type="PROSITE" id="PS50111">
    <property type="entry name" value="CHEMOTAXIS_TRANSDUC_2"/>
    <property type="match status" value="1"/>
</dbReference>
<dbReference type="Gene3D" id="1.10.287.950">
    <property type="entry name" value="Methyl-accepting chemotaxis protein"/>
    <property type="match status" value="1"/>
</dbReference>
<dbReference type="PANTHER" id="PTHR32089">
    <property type="entry name" value="METHYL-ACCEPTING CHEMOTAXIS PROTEIN MCPB"/>
    <property type="match status" value="1"/>
</dbReference>
<dbReference type="PANTHER" id="PTHR32089:SF112">
    <property type="entry name" value="LYSOZYME-LIKE PROTEIN-RELATED"/>
    <property type="match status" value="1"/>
</dbReference>
<evidence type="ECO:0000313" key="5">
    <source>
        <dbReference type="EMBL" id="BDI04635.1"/>
    </source>
</evidence>
<proteinExistence type="predicted"/>
<gene>
    <name evidence="5" type="ORF">CATMQ487_16050</name>
</gene>
<dbReference type="RefSeq" id="WP_251972742.1">
    <property type="nucleotide sequence ID" value="NZ_AP025730.1"/>
</dbReference>
<dbReference type="SUPFAM" id="SSF58104">
    <property type="entry name" value="Methyl-accepting chemotaxis protein (MCP) signaling domain"/>
    <property type="match status" value="1"/>
</dbReference>
<evidence type="ECO:0000313" key="6">
    <source>
        <dbReference type="Proteomes" id="UP001057498"/>
    </source>
</evidence>
<feature type="region of interest" description="Disordered" evidence="3">
    <location>
        <begin position="1"/>
        <end position="21"/>
    </location>
</feature>
<accession>A0ABN6PN04</accession>
<sequence length="387" mass="41722">MESGASPPPTAGAPPGPAWRQARWRPDARSLGAGALSALACAAATQAGPWAWAVGLVAALGVTALAWRRASASTAARRPNTDGDGHASGLTREVVPIWQRNVDAARTEGEQQVNLIIESFATIQSRLDEALNAGGQLSSPAGTGDALMQACEAQVQALLEPTRQAFARQATMLQALQTTRTTLDELLRSSTRIGQLAGSTHLVGLNAAIEASRAGEQGRGFGFVAQEVRQLARQSGDTAASIGTQLQQLLEGLDRLAAQAAQHACDDEEIAWQAEERARAVVRQILDDLQRQRGNSQALRAARLDVGEALDRLYMNMQHQDRQSQMLTNVTADMQRLVEWLDEGGRADHATVQEWLHRLERSYSMREQLDHHHGTVSVQAGPAVEFF</sequence>
<dbReference type="Proteomes" id="UP001057498">
    <property type="component" value="Chromosome"/>
</dbReference>
<feature type="compositionally biased region" description="Pro residues" evidence="3">
    <location>
        <begin position="1"/>
        <end position="17"/>
    </location>
</feature>
<dbReference type="SMART" id="SM00283">
    <property type="entry name" value="MA"/>
    <property type="match status" value="1"/>
</dbReference>
<name>A0ABN6PN04_9BURK</name>
<evidence type="ECO:0000256" key="2">
    <source>
        <dbReference type="PROSITE-ProRule" id="PRU00284"/>
    </source>
</evidence>
<keyword evidence="6" id="KW-1185">Reference proteome</keyword>
<keyword evidence="1 2" id="KW-0807">Transducer</keyword>